<proteinExistence type="predicted"/>
<keyword evidence="2" id="KW-1185">Reference proteome</keyword>
<dbReference type="EMBL" id="CP009122">
    <property type="protein sequence ID" value="AJA07518.1"/>
    <property type="molecule type" value="Genomic_DNA"/>
</dbReference>
<reference evidence="1 2" key="1">
    <citation type="journal article" date="2015" name="Int. J. Syst. Evol. Microbiol.">
        <title>Description of Sphingopyxis fribergensis sp. nov. - a soil bacterium with the ability to degrade styrene and phenylacetic acid.</title>
        <authorList>
            <person name="Oelschlagel M."/>
            <person name="Ruckert C."/>
            <person name="Kalinowski J."/>
            <person name="Schmidt G."/>
            <person name="Schlomann M."/>
            <person name="Tischler D."/>
        </authorList>
    </citation>
    <scope>NUCLEOTIDE SEQUENCE [LARGE SCALE GENOMIC DNA]</scope>
    <source>
        <strain evidence="1 2">Kp5.2</strain>
    </source>
</reference>
<sequence>MTMMVKDPGTRIDFEIDWAAAYPDGQAIVASAWAVVPDEEGGLSIAGSAHDLTQATVTLATGVAGHVYRVTNRVTMSDGQIDERSVAVRVEER</sequence>
<protein>
    <recommendedName>
        <fullName evidence="3">Secreted protein</fullName>
    </recommendedName>
</protein>
<evidence type="ECO:0000313" key="2">
    <source>
        <dbReference type="Proteomes" id="UP000030907"/>
    </source>
</evidence>
<dbReference type="Pfam" id="PF23148">
    <property type="entry name" value="Gp77"/>
    <property type="match status" value="1"/>
</dbReference>
<accession>A0A0A7PE64</accession>
<dbReference type="RefSeq" id="WP_039571526.1">
    <property type="nucleotide sequence ID" value="NZ_CP009122.1"/>
</dbReference>
<name>A0A0A7PE64_9SPHN</name>
<gene>
    <name evidence="1" type="ORF">SKP52_02945</name>
</gene>
<evidence type="ECO:0008006" key="3">
    <source>
        <dbReference type="Google" id="ProtNLM"/>
    </source>
</evidence>
<organism evidence="1 2">
    <name type="scientific">Sphingopyxis fribergensis</name>
    <dbReference type="NCBI Taxonomy" id="1515612"/>
    <lineage>
        <taxon>Bacteria</taxon>
        <taxon>Pseudomonadati</taxon>
        <taxon>Pseudomonadota</taxon>
        <taxon>Alphaproteobacteria</taxon>
        <taxon>Sphingomonadales</taxon>
        <taxon>Sphingomonadaceae</taxon>
        <taxon>Sphingopyxis</taxon>
    </lineage>
</organism>
<dbReference type="AlphaFoldDB" id="A0A0A7PE64"/>
<dbReference type="STRING" id="1515612.SKP52_02945"/>
<dbReference type="InterPro" id="IPR056928">
    <property type="entry name" value="Gp77-like"/>
</dbReference>
<evidence type="ECO:0000313" key="1">
    <source>
        <dbReference type="EMBL" id="AJA07518.1"/>
    </source>
</evidence>
<dbReference type="Proteomes" id="UP000030907">
    <property type="component" value="Chromosome"/>
</dbReference>
<dbReference type="HOGENOM" id="CLU_178292_0_0_5"/>
<dbReference type="KEGG" id="sphk:SKP52_02945"/>